<dbReference type="Proteomes" id="UP000660885">
    <property type="component" value="Unassembled WGS sequence"/>
</dbReference>
<sequence length="66" mass="6496">MSTAKQDNRRAAEHHSGEGGTSNAGGTATGSGSSSASGGKGDKQRDISGSGSDKSTHNRPGHKTQG</sequence>
<comment type="caution">
    <text evidence="2">The sequence shown here is derived from an EMBL/GenBank/DDBJ whole genome shotgun (WGS) entry which is preliminary data.</text>
</comment>
<evidence type="ECO:0000313" key="3">
    <source>
        <dbReference type="Proteomes" id="UP000660885"/>
    </source>
</evidence>
<feature type="compositionally biased region" description="Basic residues" evidence="1">
    <location>
        <begin position="57"/>
        <end position="66"/>
    </location>
</feature>
<gene>
    <name evidence="2" type="ORF">JMJ56_13685</name>
</gene>
<name>A0ABS1U320_9PROT</name>
<organism evidence="2 3">
    <name type="scientific">Belnapia arida</name>
    <dbReference type="NCBI Taxonomy" id="2804533"/>
    <lineage>
        <taxon>Bacteria</taxon>
        <taxon>Pseudomonadati</taxon>
        <taxon>Pseudomonadota</taxon>
        <taxon>Alphaproteobacteria</taxon>
        <taxon>Acetobacterales</taxon>
        <taxon>Roseomonadaceae</taxon>
        <taxon>Belnapia</taxon>
    </lineage>
</organism>
<accession>A0ABS1U320</accession>
<feature type="compositionally biased region" description="Gly residues" evidence="1">
    <location>
        <begin position="18"/>
        <end position="29"/>
    </location>
</feature>
<keyword evidence="3" id="KW-1185">Reference proteome</keyword>
<dbReference type="EMBL" id="JAETWB010000005">
    <property type="protein sequence ID" value="MBL6079064.1"/>
    <property type="molecule type" value="Genomic_DNA"/>
</dbReference>
<protein>
    <submittedName>
        <fullName evidence="2">Uncharacterized protein</fullName>
    </submittedName>
</protein>
<dbReference type="RefSeq" id="WP_202832326.1">
    <property type="nucleotide sequence ID" value="NZ_JAETWB010000005.1"/>
</dbReference>
<proteinExistence type="predicted"/>
<reference evidence="2 3" key="1">
    <citation type="submission" date="2021-01" db="EMBL/GenBank/DDBJ databases">
        <title>Belnapia mucosa sp. nov. and Belnapia arida sp. nov., isolated from the Tabernas Desert (Almeria, Spain).</title>
        <authorList>
            <person name="Molina-Menor E."/>
            <person name="Vidal-Verdu A."/>
            <person name="Calonge A."/>
            <person name="Satari L."/>
            <person name="Pereto J."/>
            <person name="Porcar M."/>
        </authorList>
    </citation>
    <scope>NUCLEOTIDE SEQUENCE [LARGE SCALE GENOMIC DNA]</scope>
    <source>
        <strain evidence="2 3">T18</strain>
    </source>
</reference>
<feature type="region of interest" description="Disordered" evidence="1">
    <location>
        <begin position="1"/>
        <end position="66"/>
    </location>
</feature>
<feature type="compositionally biased region" description="Basic and acidic residues" evidence="1">
    <location>
        <begin position="1"/>
        <end position="17"/>
    </location>
</feature>
<evidence type="ECO:0000313" key="2">
    <source>
        <dbReference type="EMBL" id="MBL6079064.1"/>
    </source>
</evidence>
<evidence type="ECO:0000256" key="1">
    <source>
        <dbReference type="SAM" id="MobiDB-lite"/>
    </source>
</evidence>